<reference evidence="10" key="1">
    <citation type="submission" date="2015-02" db="EMBL/GenBank/DDBJ databases">
        <title>Genome sequencing for Strongylocentrotus purpuratus.</title>
        <authorList>
            <person name="Murali S."/>
            <person name="Liu Y."/>
            <person name="Vee V."/>
            <person name="English A."/>
            <person name="Wang M."/>
            <person name="Skinner E."/>
            <person name="Han Y."/>
            <person name="Muzny D.M."/>
            <person name="Worley K.C."/>
            <person name="Gibbs R.A."/>
        </authorList>
    </citation>
    <scope>NUCLEOTIDE SEQUENCE</scope>
</reference>
<evidence type="ECO:0000259" key="8">
    <source>
        <dbReference type="Pfam" id="PF00082"/>
    </source>
</evidence>
<dbReference type="GO" id="GO:0004252">
    <property type="term" value="F:serine-type endopeptidase activity"/>
    <property type="evidence" value="ECO:0000318"/>
    <property type="project" value="GO_Central"/>
</dbReference>
<dbReference type="CDD" id="cd04077">
    <property type="entry name" value="Peptidases_S8_PCSK9_ProteinaseK_like"/>
    <property type="match status" value="1"/>
</dbReference>
<keyword evidence="2 5" id="KW-0645">Protease</keyword>
<feature type="active site" description="Charge relay system" evidence="5">
    <location>
        <position position="143"/>
    </location>
</feature>
<dbReference type="KEGG" id="spu:591764"/>
<keyword evidence="10" id="KW-1185">Reference proteome</keyword>
<accession>A0A7M7N136</accession>
<dbReference type="PROSITE" id="PS51892">
    <property type="entry name" value="SUBTILASE"/>
    <property type="match status" value="1"/>
</dbReference>
<evidence type="ECO:0000256" key="4">
    <source>
        <dbReference type="ARBA" id="ARBA00022825"/>
    </source>
</evidence>
<dbReference type="OMA" id="YEFHSAS"/>
<dbReference type="PROSITE" id="PS00136">
    <property type="entry name" value="SUBTILASE_ASP"/>
    <property type="match status" value="1"/>
</dbReference>
<evidence type="ECO:0000313" key="10">
    <source>
        <dbReference type="Proteomes" id="UP000007110"/>
    </source>
</evidence>
<dbReference type="InterPro" id="IPR022398">
    <property type="entry name" value="Peptidase_S8_His-AS"/>
</dbReference>
<proteinExistence type="inferred from homology"/>
<dbReference type="PROSITE" id="PS00138">
    <property type="entry name" value="SUBTILASE_SER"/>
    <property type="match status" value="1"/>
</dbReference>
<evidence type="ECO:0000256" key="6">
    <source>
        <dbReference type="RuleBase" id="RU003355"/>
    </source>
</evidence>
<organism evidence="9 10">
    <name type="scientific">Strongylocentrotus purpuratus</name>
    <name type="common">Purple sea urchin</name>
    <dbReference type="NCBI Taxonomy" id="7668"/>
    <lineage>
        <taxon>Eukaryota</taxon>
        <taxon>Metazoa</taxon>
        <taxon>Echinodermata</taxon>
        <taxon>Eleutherozoa</taxon>
        <taxon>Echinozoa</taxon>
        <taxon>Echinoidea</taxon>
        <taxon>Euechinoidea</taxon>
        <taxon>Echinacea</taxon>
        <taxon>Camarodonta</taxon>
        <taxon>Echinidea</taxon>
        <taxon>Strongylocentrotidae</taxon>
        <taxon>Strongylocentrotus</taxon>
    </lineage>
</organism>
<keyword evidence="4 5" id="KW-0720">Serine protease</keyword>
<dbReference type="PRINTS" id="PR00723">
    <property type="entry name" value="SUBTILISIN"/>
</dbReference>
<dbReference type="InterPro" id="IPR036852">
    <property type="entry name" value="Peptidase_S8/S53_dom_sf"/>
</dbReference>
<dbReference type="InterPro" id="IPR023828">
    <property type="entry name" value="Peptidase_S8_Ser-AS"/>
</dbReference>
<protein>
    <recommendedName>
        <fullName evidence="8">Peptidase S8/S53 domain-containing protein</fullName>
    </recommendedName>
</protein>
<dbReference type="InParanoid" id="A0A7M7N136"/>
<dbReference type="PROSITE" id="PS00137">
    <property type="entry name" value="SUBTILASE_HIS"/>
    <property type="match status" value="1"/>
</dbReference>
<evidence type="ECO:0000256" key="5">
    <source>
        <dbReference type="PROSITE-ProRule" id="PRU01240"/>
    </source>
</evidence>
<comment type="similarity">
    <text evidence="1 5 6">Belongs to the peptidase S8 family.</text>
</comment>
<dbReference type="Gene3D" id="3.30.70.80">
    <property type="entry name" value="Peptidase S8 propeptide/proteinase inhibitor I9"/>
    <property type="match status" value="1"/>
</dbReference>
<feature type="chain" id="PRO_5029579201" description="Peptidase S8/S53 domain-containing protein" evidence="7">
    <location>
        <begin position="19"/>
        <end position="378"/>
    </location>
</feature>
<dbReference type="RefSeq" id="XP_030829479.1">
    <property type="nucleotide sequence ID" value="XM_030973619.1"/>
</dbReference>
<dbReference type="PANTHER" id="PTHR43806">
    <property type="entry name" value="PEPTIDASE S8"/>
    <property type="match status" value="1"/>
</dbReference>
<dbReference type="PANTHER" id="PTHR43806:SF58">
    <property type="entry name" value="ALKALINE PROTEASE 1-RELATED"/>
    <property type="match status" value="1"/>
</dbReference>
<evidence type="ECO:0000256" key="1">
    <source>
        <dbReference type="ARBA" id="ARBA00011073"/>
    </source>
</evidence>
<dbReference type="InterPro" id="IPR034193">
    <property type="entry name" value="PCSK9_ProteinaseK-like"/>
</dbReference>
<dbReference type="GO" id="GO:0006508">
    <property type="term" value="P:proteolysis"/>
    <property type="evidence" value="ECO:0007669"/>
    <property type="project" value="UniProtKB-KW"/>
</dbReference>
<name>A0A7M7N136_STRPU</name>
<evidence type="ECO:0000256" key="2">
    <source>
        <dbReference type="ARBA" id="ARBA00022670"/>
    </source>
</evidence>
<dbReference type="InterPro" id="IPR023827">
    <property type="entry name" value="Peptidase_S8_Asp-AS"/>
</dbReference>
<dbReference type="Gene3D" id="3.40.50.200">
    <property type="entry name" value="Peptidase S8/S53 domain"/>
    <property type="match status" value="1"/>
</dbReference>
<keyword evidence="7" id="KW-0732">Signal</keyword>
<dbReference type="OrthoDB" id="206201at2759"/>
<dbReference type="FunFam" id="3.30.70.80:FF:000010">
    <property type="entry name" value="Uncharacterized protein"/>
    <property type="match status" value="1"/>
</dbReference>
<evidence type="ECO:0000256" key="3">
    <source>
        <dbReference type="ARBA" id="ARBA00022801"/>
    </source>
</evidence>
<dbReference type="GeneID" id="591764"/>
<dbReference type="Proteomes" id="UP000007110">
    <property type="component" value="Unassembled WGS sequence"/>
</dbReference>
<evidence type="ECO:0000313" key="9">
    <source>
        <dbReference type="EnsemblMetazoa" id="XP_030829479"/>
    </source>
</evidence>
<reference evidence="9" key="2">
    <citation type="submission" date="2021-01" db="UniProtKB">
        <authorList>
            <consortium name="EnsemblMetazoa"/>
        </authorList>
    </citation>
    <scope>IDENTIFICATION</scope>
</reference>
<feature type="signal peptide" evidence="7">
    <location>
        <begin position="1"/>
        <end position="18"/>
    </location>
</feature>
<dbReference type="SUPFAM" id="SSF52743">
    <property type="entry name" value="Subtilisin-like"/>
    <property type="match status" value="1"/>
</dbReference>
<keyword evidence="3 5" id="KW-0378">Hydrolase</keyword>
<sequence length="378" mass="40172">MRFVILLFFLVTTGVTMATHFYKADVDAIDDQFIVVLKDGIELEPVIHKFLADTHSESILASIKLRYQNLLTGFVTKVTDRSRALQLLMALPGVDYIEQDKIIRANAVAGSWGVDRIDQRDLPLNDDMTINSYGKDVNVYIIDTGINPDHEDFGGRGMPVMDFVEPDNGAIDCNGHGTHCAGTVGSNTYGIAREANLYGIRILSCSGSGAVSSSVAALDWVAVEGKRPAVASMSYGGFYSPTEMRAAERAKEMGVVLVAAAGNSNDDACFSSPAGSPDVITVGSSDSQDSRSSFSCYGRCVQLFAPGSSITSLAHDSNDGTKTYSGTSMACPHVAGIAAVLLGQGYSAQQVYEKIVSSATFGKIANPNGTPNLLAYLD</sequence>
<dbReference type="FunFam" id="3.40.50.200:FF:000033">
    <property type="entry name" value="Uncharacterized protein"/>
    <property type="match status" value="1"/>
</dbReference>
<dbReference type="InterPro" id="IPR050131">
    <property type="entry name" value="Peptidase_S8_subtilisin-like"/>
</dbReference>
<feature type="domain" description="Peptidase S8/S53" evidence="8">
    <location>
        <begin position="134"/>
        <end position="360"/>
    </location>
</feature>
<evidence type="ECO:0000256" key="7">
    <source>
        <dbReference type="SAM" id="SignalP"/>
    </source>
</evidence>
<dbReference type="Pfam" id="PF00082">
    <property type="entry name" value="Peptidase_S8"/>
    <property type="match status" value="1"/>
</dbReference>
<dbReference type="EnsemblMetazoa" id="XM_030973619">
    <property type="protein sequence ID" value="XP_030829479"/>
    <property type="gene ID" value="LOC591764"/>
</dbReference>
<dbReference type="GO" id="GO:0005615">
    <property type="term" value="C:extracellular space"/>
    <property type="evidence" value="ECO:0000318"/>
    <property type="project" value="GO_Central"/>
</dbReference>
<feature type="active site" description="Charge relay system" evidence="5">
    <location>
        <position position="176"/>
    </location>
</feature>
<dbReference type="InterPro" id="IPR037045">
    <property type="entry name" value="S8pro/Inhibitor_I9_sf"/>
</dbReference>
<dbReference type="InterPro" id="IPR015500">
    <property type="entry name" value="Peptidase_S8_subtilisin-rel"/>
</dbReference>
<dbReference type="AlphaFoldDB" id="A0A7M7N136"/>
<dbReference type="SUPFAM" id="SSF54897">
    <property type="entry name" value="Protease propeptides/inhibitors"/>
    <property type="match status" value="1"/>
</dbReference>
<feature type="active site" description="Charge relay system" evidence="5">
    <location>
        <position position="328"/>
    </location>
</feature>
<dbReference type="InterPro" id="IPR000209">
    <property type="entry name" value="Peptidase_S8/S53_dom"/>
</dbReference>